<evidence type="ECO:0000313" key="2">
    <source>
        <dbReference type="Proteomes" id="UP000026915"/>
    </source>
</evidence>
<name>A0A061DHC0_THECC</name>
<dbReference type="Proteomes" id="UP000026915">
    <property type="component" value="Chromosome 1"/>
</dbReference>
<dbReference type="EMBL" id="CM001879">
    <property type="protein sequence ID" value="EOX91800.1"/>
    <property type="molecule type" value="Genomic_DNA"/>
</dbReference>
<evidence type="ECO:0000313" key="1">
    <source>
        <dbReference type="EMBL" id="EOX91800.1"/>
    </source>
</evidence>
<gene>
    <name evidence="1" type="ORF">TCM_000873</name>
</gene>
<dbReference type="HOGENOM" id="CLU_2517117_0_0_1"/>
<accession>A0A061DHC0</accession>
<organism evidence="1 2">
    <name type="scientific">Theobroma cacao</name>
    <name type="common">Cacao</name>
    <name type="synonym">Cocoa</name>
    <dbReference type="NCBI Taxonomy" id="3641"/>
    <lineage>
        <taxon>Eukaryota</taxon>
        <taxon>Viridiplantae</taxon>
        <taxon>Streptophyta</taxon>
        <taxon>Embryophyta</taxon>
        <taxon>Tracheophyta</taxon>
        <taxon>Spermatophyta</taxon>
        <taxon>Magnoliopsida</taxon>
        <taxon>eudicotyledons</taxon>
        <taxon>Gunneridae</taxon>
        <taxon>Pentapetalae</taxon>
        <taxon>rosids</taxon>
        <taxon>malvids</taxon>
        <taxon>Malvales</taxon>
        <taxon>Malvaceae</taxon>
        <taxon>Byttnerioideae</taxon>
        <taxon>Theobroma</taxon>
    </lineage>
</organism>
<dbReference type="AlphaFoldDB" id="A0A061DHC0"/>
<protein>
    <submittedName>
        <fullName evidence="1">Uncharacterized protein</fullName>
    </submittedName>
</protein>
<sequence length="85" mass="9484">METCSFRAPLYLAPMRLTGEIPSSFICTSSELMLENENSEGKESHLLLHISRDGISCCFYAEWIISKSCDPSSFLTHGTYILSSV</sequence>
<reference evidence="1 2" key="1">
    <citation type="journal article" date="2013" name="Genome Biol.">
        <title>The genome sequence of the most widely cultivated cacao type and its use to identify candidate genes regulating pod color.</title>
        <authorList>
            <person name="Motamayor J.C."/>
            <person name="Mockaitis K."/>
            <person name="Schmutz J."/>
            <person name="Haiminen N."/>
            <person name="Iii D.L."/>
            <person name="Cornejo O."/>
            <person name="Findley S.D."/>
            <person name="Zheng P."/>
            <person name="Utro F."/>
            <person name="Royaert S."/>
            <person name="Saski C."/>
            <person name="Jenkins J."/>
            <person name="Podicheti R."/>
            <person name="Zhao M."/>
            <person name="Scheffler B.E."/>
            <person name="Stack J.C."/>
            <person name="Feltus F.A."/>
            <person name="Mustiga G.M."/>
            <person name="Amores F."/>
            <person name="Phillips W."/>
            <person name="Marelli J.P."/>
            <person name="May G.D."/>
            <person name="Shapiro H."/>
            <person name="Ma J."/>
            <person name="Bustamante C.D."/>
            <person name="Schnell R.J."/>
            <person name="Main D."/>
            <person name="Gilbert D."/>
            <person name="Parida L."/>
            <person name="Kuhn D.N."/>
        </authorList>
    </citation>
    <scope>NUCLEOTIDE SEQUENCE [LARGE SCALE GENOMIC DNA]</scope>
    <source>
        <strain evidence="2">cv. Matina 1-6</strain>
    </source>
</reference>
<dbReference type="InParanoid" id="A0A061DHC0"/>
<dbReference type="Gramene" id="EOX91800">
    <property type="protein sequence ID" value="EOX91800"/>
    <property type="gene ID" value="TCM_000873"/>
</dbReference>
<proteinExistence type="predicted"/>
<keyword evidence="2" id="KW-1185">Reference proteome</keyword>